<name>A0A6P1MEZ2_9FIRM</name>
<dbReference type="KEGG" id="amic:Ami3637_13630"/>
<dbReference type="AlphaFoldDB" id="A0A6P1MEZ2"/>
<dbReference type="RefSeq" id="WP_162363044.1">
    <property type="nucleotide sequence ID" value="NZ_CP047591.1"/>
</dbReference>
<proteinExistence type="predicted"/>
<sequence length="190" mass="21653">MKSIKTLQGACIPESQMNLVFESRLIWRDLATWIEVYLISVFAGFGNYDSVEEKLRTVIIKFSNILSTVFGGEVADQFVTLISNYISTFKSLVASQVNGDTEDIKKYTDQLSVDTGQIAAFLSGINPFWTERDWNALFDKFNQMIIDESLAFLDKEYTENIESFDRILNLTSVMGNYYSKGLLNYLTYAS</sequence>
<dbReference type="Proteomes" id="UP000463883">
    <property type="component" value="Chromosome"/>
</dbReference>
<dbReference type="EMBL" id="CP047591">
    <property type="protein sequence ID" value="QHI73279.1"/>
    <property type="molecule type" value="Genomic_DNA"/>
</dbReference>
<organism evidence="1 2">
    <name type="scientific">Aminipila terrae</name>
    <dbReference type="NCBI Taxonomy" id="2697030"/>
    <lineage>
        <taxon>Bacteria</taxon>
        <taxon>Bacillati</taxon>
        <taxon>Bacillota</taxon>
        <taxon>Clostridia</taxon>
        <taxon>Peptostreptococcales</taxon>
        <taxon>Anaerovoracaceae</taxon>
        <taxon>Aminipila</taxon>
    </lineage>
</organism>
<keyword evidence="2" id="KW-1185">Reference proteome</keyword>
<gene>
    <name evidence="1" type="ORF">Ami3637_13630</name>
</gene>
<reference evidence="1 2" key="1">
    <citation type="submission" date="2020-01" db="EMBL/GenBank/DDBJ databases">
        <title>Genomic analysis of Aminipila sp. CBA3637.</title>
        <authorList>
            <person name="Kim Y.B."/>
            <person name="Roh S.W."/>
        </authorList>
    </citation>
    <scope>NUCLEOTIDE SEQUENCE [LARGE SCALE GENOMIC DNA]</scope>
    <source>
        <strain evidence="1 2">CBA3637</strain>
    </source>
</reference>
<evidence type="ECO:0000313" key="1">
    <source>
        <dbReference type="EMBL" id="QHI73279.1"/>
    </source>
</evidence>
<evidence type="ECO:0000313" key="2">
    <source>
        <dbReference type="Proteomes" id="UP000463883"/>
    </source>
</evidence>
<protein>
    <submittedName>
        <fullName evidence="1">Uncharacterized protein</fullName>
    </submittedName>
</protein>
<accession>A0A6P1MEZ2</accession>